<dbReference type="Proteomes" id="UP001165079">
    <property type="component" value="Unassembled WGS sequence"/>
</dbReference>
<evidence type="ECO:0000313" key="3">
    <source>
        <dbReference type="Proteomes" id="UP001165079"/>
    </source>
</evidence>
<dbReference type="RefSeq" id="WP_285662484.1">
    <property type="nucleotide sequence ID" value="NZ_BSTX01000001.1"/>
</dbReference>
<evidence type="ECO:0000256" key="1">
    <source>
        <dbReference type="SAM" id="Phobius"/>
    </source>
</evidence>
<gene>
    <name evidence="2" type="ORF">Afil01_21770</name>
</gene>
<reference evidence="2" key="1">
    <citation type="submission" date="2023-03" db="EMBL/GenBank/DDBJ databases">
        <title>Actinorhabdospora filicis NBRC 111898.</title>
        <authorList>
            <person name="Ichikawa N."/>
            <person name="Sato H."/>
            <person name="Tonouchi N."/>
        </authorList>
    </citation>
    <scope>NUCLEOTIDE SEQUENCE</scope>
    <source>
        <strain evidence="2">NBRC 111898</strain>
    </source>
</reference>
<evidence type="ECO:0000313" key="2">
    <source>
        <dbReference type="EMBL" id="GLZ77370.1"/>
    </source>
</evidence>
<dbReference type="EMBL" id="BSTX01000001">
    <property type="protein sequence ID" value="GLZ77370.1"/>
    <property type="molecule type" value="Genomic_DNA"/>
</dbReference>
<proteinExistence type="predicted"/>
<accession>A0A9W6SK22</accession>
<protein>
    <submittedName>
        <fullName evidence="2">Uncharacterized protein</fullName>
    </submittedName>
</protein>
<comment type="caution">
    <text evidence="2">The sequence shown here is derived from an EMBL/GenBank/DDBJ whole genome shotgun (WGS) entry which is preliminary data.</text>
</comment>
<organism evidence="2 3">
    <name type="scientific">Actinorhabdospora filicis</name>
    <dbReference type="NCBI Taxonomy" id="1785913"/>
    <lineage>
        <taxon>Bacteria</taxon>
        <taxon>Bacillati</taxon>
        <taxon>Actinomycetota</taxon>
        <taxon>Actinomycetes</taxon>
        <taxon>Micromonosporales</taxon>
        <taxon>Micromonosporaceae</taxon>
        <taxon>Actinorhabdospora</taxon>
    </lineage>
</organism>
<keyword evidence="1" id="KW-1133">Transmembrane helix</keyword>
<keyword evidence="1" id="KW-0812">Transmembrane</keyword>
<name>A0A9W6SK22_9ACTN</name>
<dbReference type="SUPFAM" id="SSF82171">
    <property type="entry name" value="DPP6 N-terminal domain-like"/>
    <property type="match status" value="1"/>
</dbReference>
<feature type="transmembrane region" description="Helical" evidence="1">
    <location>
        <begin position="36"/>
        <end position="57"/>
    </location>
</feature>
<sequence>MTGVRDELARLAGEALDYADAEVAIRRAHRRRVRNTVASVATAVLVAIGTAVPVLWLRDAGEAAPTSEVSPSPDSKATDGVQLYRPNQTIDGVALPPGAQDKTGEIGRVWRTAHGVVLMGTKGTYFAYNNDPIMVLLAPAGTPATVSADGRFAAWVGDDGAAWVADLSQELVTGAPVMALPQGVRVQQWAGDRLVLTNAARARWMLWRPGDAIGAMWQDGEFRTSDGAGTMALVIDGTGCLVRVNLSTLGEEEKACDGSFTVVEASPDLKWLWLERNGQHLLADGERFFQDPVGVRPIGAMPGQVVWSGRRWVMVSADGTLLRVLSTSGSVFDEMDVEKGTVLVEMPSG</sequence>
<keyword evidence="1" id="KW-0472">Membrane</keyword>
<keyword evidence="3" id="KW-1185">Reference proteome</keyword>
<dbReference type="AlphaFoldDB" id="A0A9W6SK22"/>